<feature type="region of interest" description="Disordered" evidence="8">
    <location>
        <begin position="331"/>
        <end position="360"/>
    </location>
</feature>
<comment type="caution">
    <text evidence="9">The sequence shown here is derived from an EMBL/GenBank/DDBJ whole genome shotgun (WGS) entry which is preliminary data.</text>
</comment>
<dbReference type="HAMAP" id="MF_00313">
    <property type="entry name" value="Glutaminase"/>
    <property type="match status" value="1"/>
</dbReference>
<dbReference type="GO" id="GO:0004359">
    <property type="term" value="F:glutaminase activity"/>
    <property type="evidence" value="ECO:0007669"/>
    <property type="project" value="UniProtKB-EC"/>
</dbReference>
<dbReference type="Pfam" id="PF04960">
    <property type="entry name" value="Glutaminase"/>
    <property type="match status" value="1"/>
</dbReference>
<evidence type="ECO:0000256" key="3">
    <source>
        <dbReference type="ARBA" id="ARBA00012918"/>
    </source>
</evidence>
<dbReference type="SUPFAM" id="SSF56601">
    <property type="entry name" value="beta-lactamase/transpeptidase-like"/>
    <property type="match status" value="1"/>
</dbReference>
<dbReference type="Proteomes" id="UP001231924">
    <property type="component" value="Unassembled WGS sequence"/>
</dbReference>
<dbReference type="InterPro" id="IPR015868">
    <property type="entry name" value="Glutaminase"/>
</dbReference>
<accession>A0ABT7MEX5</accession>
<reference evidence="9 10" key="1">
    <citation type="submission" date="2023-06" db="EMBL/GenBank/DDBJ databases">
        <title>Actinomycetospora Odt1-22.</title>
        <authorList>
            <person name="Supong K."/>
        </authorList>
    </citation>
    <scope>NUCLEOTIDE SEQUENCE [LARGE SCALE GENOMIC DNA]</scope>
    <source>
        <strain evidence="9 10">Odt1-22</strain>
    </source>
</reference>
<evidence type="ECO:0000256" key="4">
    <source>
        <dbReference type="ARBA" id="ARBA00022801"/>
    </source>
</evidence>
<dbReference type="PANTHER" id="PTHR12544">
    <property type="entry name" value="GLUTAMINASE"/>
    <property type="match status" value="1"/>
</dbReference>
<keyword evidence="7" id="KW-0175">Coiled coil</keyword>
<feature type="binding site" evidence="6">
    <location>
        <position position="127"/>
    </location>
    <ligand>
        <name>substrate</name>
    </ligand>
</feature>
<feature type="binding site" evidence="6">
    <location>
        <position position="273"/>
    </location>
    <ligand>
        <name>substrate</name>
    </ligand>
</feature>
<sequence>MRVVSWEETLTEQEKRRAREQLEQLLERQARLGHSDVVTYYPPEAIAQRDLFALAGTHVDGTQWAVGDCDHRFPLQSISKVFTYALALEDNGREATLTRVGVEPSGDPFNALEFDETNRRPHNPMVNAGALVAADILGGADVDEKVARLLERMRIYAGNPELEVDQELLDAMLADADRNLGISYYMRSLGMLVGEVEDILRVYLSACSVHVTAAELSEMGATLANGGENPRTGERAMARTYVRDVIGVMFTCGMYDAAGQWANDVGIPAKSGVSGGIMAAIPNQVGLSVFSPGLDQHGNSVRGINVFRELSDRFGLHIFADPAETQLGRLGGRVWPEPEPEPEPGALDPEPRDDLPDDGVVPVAIEGAATV</sequence>
<keyword evidence="6" id="KW-0007">Acetylation</keyword>
<evidence type="ECO:0000256" key="1">
    <source>
        <dbReference type="ARBA" id="ARBA00011076"/>
    </source>
</evidence>
<dbReference type="PANTHER" id="PTHR12544:SF29">
    <property type="entry name" value="GLUTAMINASE"/>
    <property type="match status" value="1"/>
</dbReference>
<dbReference type="RefSeq" id="WP_286055405.1">
    <property type="nucleotide sequence ID" value="NZ_JASVWF010000005.1"/>
</dbReference>
<comment type="catalytic activity">
    <reaction evidence="5 6">
        <text>L-glutamine + H2O = L-glutamate + NH4(+)</text>
        <dbReference type="Rhea" id="RHEA:15889"/>
        <dbReference type="ChEBI" id="CHEBI:15377"/>
        <dbReference type="ChEBI" id="CHEBI:28938"/>
        <dbReference type="ChEBI" id="CHEBI:29985"/>
        <dbReference type="ChEBI" id="CHEBI:58359"/>
        <dbReference type="EC" id="3.5.1.2"/>
    </reaction>
</comment>
<evidence type="ECO:0000256" key="5">
    <source>
        <dbReference type="ARBA" id="ARBA00049534"/>
    </source>
</evidence>
<proteinExistence type="inferred from homology"/>
<dbReference type="InterPro" id="IPR012338">
    <property type="entry name" value="Beta-lactam/transpept-like"/>
</dbReference>
<evidence type="ECO:0000256" key="8">
    <source>
        <dbReference type="SAM" id="MobiDB-lite"/>
    </source>
</evidence>
<evidence type="ECO:0000313" key="9">
    <source>
        <dbReference type="EMBL" id="MDL5158547.1"/>
    </source>
</evidence>
<feature type="binding site" evidence="6">
    <location>
        <position position="179"/>
    </location>
    <ligand>
        <name>substrate</name>
    </ligand>
</feature>
<comment type="similarity">
    <text evidence="1 6">Belongs to the glutaminase family.</text>
</comment>
<dbReference type="EC" id="3.5.1.2" evidence="3 6"/>
<evidence type="ECO:0000256" key="7">
    <source>
        <dbReference type="SAM" id="Coils"/>
    </source>
</evidence>
<comment type="caution">
    <text evidence="6">Lacks conserved residue(s) required for the propagation of feature annotation.</text>
</comment>
<comment type="subunit">
    <text evidence="2 6">Homotetramer.</text>
</comment>
<protein>
    <recommendedName>
        <fullName evidence="3 6">Glutaminase</fullName>
        <ecNumber evidence="3 6">3.5.1.2</ecNumber>
    </recommendedName>
</protein>
<feature type="binding site" evidence="6">
    <location>
        <position position="255"/>
    </location>
    <ligand>
        <name>substrate</name>
    </ligand>
</feature>
<dbReference type="Gene3D" id="3.40.710.10">
    <property type="entry name" value="DD-peptidase/beta-lactamase superfamily"/>
    <property type="match status" value="1"/>
</dbReference>
<evidence type="ECO:0000256" key="2">
    <source>
        <dbReference type="ARBA" id="ARBA00011881"/>
    </source>
</evidence>
<dbReference type="EMBL" id="JASVWF010000005">
    <property type="protein sequence ID" value="MDL5158547.1"/>
    <property type="molecule type" value="Genomic_DNA"/>
</dbReference>
<feature type="binding site" evidence="6">
    <location>
        <position position="77"/>
    </location>
    <ligand>
        <name>substrate</name>
    </ligand>
</feature>
<organism evidence="9 10">
    <name type="scientific">Actinomycetospora termitidis</name>
    <dbReference type="NCBI Taxonomy" id="3053470"/>
    <lineage>
        <taxon>Bacteria</taxon>
        <taxon>Bacillati</taxon>
        <taxon>Actinomycetota</taxon>
        <taxon>Actinomycetes</taxon>
        <taxon>Pseudonocardiales</taxon>
        <taxon>Pseudonocardiaceae</taxon>
        <taxon>Actinomycetospora</taxon>
    </lineage>
</organism>
<feature type="binding site" evidence="6">
    <location>
        <position position="203"/>
    </location>
    <ligand>
        <name>substrate</name>
    </ligand>
</feature>
<gene>
    <name evidence="6 9" type="primary">glsA</name>
    <name evidence="9" type="ORF">QRT03_21445</name>
</gene>
<evidence type="ECO:0000313" key="10">
    <source>
        <dbReference type="Proteomes" id="UP001231924"/>
    </source>
</evidence>
<feature type="coiled-coil region" evidence="7">
    <location>
        <begin position="3"/>
        <end position="32"/>
    </location>
</feature>
<keyword evidence="10" id="KW-1185">Reference proteome</keyword>
<evidence type="ECO:0000256" key="6">
    <source>
        <dbReference type="HAMAP-Rule" id="MF_00313"/>
    </source>
</evidence>
<name>A0ABT7MEX5_9PSEU</name>
<dbReference type="NCBIfam" id="TIGR03814">
    <property type="entry name" value="Gln_ase"/>
    <property type="match status" value="1"/>
</dbReference>
<keyword evidence="4 6" id="KW-0378">Hydrolase</keyword>